<feature type="transmembrane region" description="Helical" evidence="1">
    <location>
        <begin position="175"/>
        <end position="197"/>
    </location>
</feature>
<comment type="caution">
    <text evidence="2">The sequence shown here is derived from an EMBL/GenBank/DDBJ whole genome shotgun (WGS) entry which is preliminary data.</text>
</comment>
<proteinExistence type="predicted"/>
<sequence length="228" mass="25272">MLQYSTMDPVVAPKTNPAAWAGLPFQSKTYIVVLYHALSTILGILSTAMELLAAVVAFLTCSMKPFEFMTRWMLLLEIELYNGLVDRTVIEDHGYFRQSTSKRIFVHFELGSGTATSSIEGYRMSSHVSTHMLLYFGGAKLLISFAVLISCLVPFVIGIYYVITSSHNDPLLQTILMNLVAGVGFIYFGCASSSVLAEWTLGITRAVCSEPFASYEYLHAILPHDEDI</sequence>
<feature type="transmembrane region" description="Helical" evidence="1">
    <location>
        <begin position="33"/>
        <end position="61"/>
    </location>
</feature>
<evidence type="ECO:0000256" key="1">
    <source>
        <dbReference type="SAM" id="Phobius"/>
    </source>
</evidence>
<dbReference type="EMBL" id="JNBS01002168">
    <property type="protein sequence ID" value="OQR94731.1"/>
    <property type="molecule type" value="Genomic_DNA"/>
</dbReference>
<accession>A0A1V9Z9W4</accession>
<keyword evidence="1" id="KW-0812">Transmembrane</keyword>
<organism evidence="2 3">
    <name type="scientific">Thraustotheca clavata</name>
    <dbReference type="NCBI Taxonomy" id="74557"/>
    <lineage>
        <taxon>Eukaryota</taxon>
        <taxon>Sar</taxon>
        <taxon>Stramenopiles</taxon>
        <taxon>Oomycota</taxon>
        <taxon>Saprolegniomycetes</taxon>
        <taxon>Saprolegniales</taxon>
        <taxon>Achlyaceae</taxon>
        <taxon>Thraustotheca</taxon>
    </lineage>
</organism>
<name>A0A1V9Z9W4_9STRA</name>
<keyword evidence="1" id="KW-0472">Membrane</keyword>
<gene>
    <name evidence="2" type="ORF">THRCLA_08112</name>
</gene>
<reference evidence="2 3" key="1">
    <citation type="journal article" date="2014" name="Genome Biol. Evol.">
        <title>The secreted proteins of Achlya hypogyna and Thraustotheca clavata identify the ancestral oomycete secretome and reveal gene acquisitions by horizontal gene transfer.</title>
        <authorList>
            <person name="Misner I."/>
            <person name="Blouin N."/>
            <person name="Leonard G."/>
            <person name="Richards T.A."/>
            <person name="Lane C.E."/>
        </authorList>
    </citation>
    <scope>NUCLEOTIDE SEQUENCE [LARGE SCALE GENOMIC DNA]</scope>
    <source>
        <strain evidence="2 3">ATCC 34112</strain>
    </source>
</reference>
<dbReference type="AlphaFoldDB" id="A0A1V9Z9W4"/>
<protein>
    <recommendedName>
        <fullName evidence="4">Transmembrane protein</fullName>
    </recommendedName>
</protein>
<keyword evidence="1" id="KW-1133">Transmembrane helix</keyword>
<keyword evidence="3" id="KW-1185">Reference proteome</keyword>
<feature type="transmembrane region" description="Helical" evidence="1">
    <location>
        <begin position="133"/>
        <end position="163"/>
    </location>
</feature>
<dbReference type="OrthoDB" id="77638at2759"/>
<evidence type="ECO:0000313" key="2">
    <source>
        <dbReference type="EMBL" id="OQR94731.1"/>
    </source>
</evidence>
<dbReference type="Proteomes" id="UP000243217">
    <property type="component" value="Unassembled WGS sequence"/>
</dbReference>
<evidence type="ECO:0008006" key="4">
    <source>
        <dbReference type="Google" id="ProtNLM"/>
    </source>
</evidence>
<evidence type="ECO:0000313" key="3">
    <source>
        <dbReference type="Proteomes" id="UP000243217"/>
    </source>
</evidence>